<proteinExistence type="predicted"/>
<evidence type="ECO:0000313" key="1">
    <source>
        <dbReference type="EMBL" id="CAF1920320.1"/>
    </source>
</evidence>
<dbReference type="Proteomes" id="UP001295469">
    <property type="component" value="Chromosome C02"/>
</dbReference>
<accession>A0A816KMG5</accession>
<reference evidence="1" key="1">
    <citation type="submission" date="2021-01" db="EMBL/GenBank/DDBJ databases">
        <authorList>
            <consortium name="Genoscope - CEA"/>
            <person name="William W."/>
        </authorList>
    </citation>
    <scope>NUCLEOTIDE SEQUENCE</scope>
</reference>
<dbReference type="EMBL" id="HG994366">
    <property type="protein sequence ID" value="CAF1920320.1"/>
    <property type="molecule type" value="Genomic_DNA"/>
</dbReference>
<dbReference type="AlphaFoldDB" id="A0A816KMG5"/>
<name>A0A816KMG5_BRANA</name>
<sequence length="53" mass="5893">MEIPHQLSKAPPQLSIASTYWFEVKVCDDGAALKLVGGQAPLVMNEMRDTYNQ</sequence>
<organism evidence="1">
    <name type="scientific">Brassica napus</name>
    <name type="common">Rape</name>
    <dbReference type="NCBI Taxonomy" id="3708"/>
    <lineage>
        <taxon>Eukaryota</taxon>
        <taxon>Viridiplantae</taxon>
        <taxon>Streptophyta</taxon>
        <taxon>Embryophyta</taxon>
        <taxon>Tracheophyta</taxon>
        <taxon>Spermatophyta</taxon>
        <taxon>Magnoliopsida</taxon>
        <taxon>eudicotyledons</taxon>
        <taxon>Gunneridae</taxon>
        <taxon>Pentapetalae</taxon>
        <taxon>rosids</taxon>
        <taxon>malvids</taxon>
        <taxon>Brassicales</taxon>
        <taxon>Brassicaceae</taxon>
        <taxon>Brassiceae</taxon>
        <taxon>Brassica</taxon>
    </lineage>
</organism>
<protein>
    <submittedName>
        <fullName evidence="1">(rape) hypothetical protein</fullName>
    </submittedName>
</protein>
<gene>
    <name evidence="1" type="ORF">DARMORV10_C02P53990.1</name>
</gene>